<evidence type="ECO:0000313" key="9">
    <source>
        <dbReference type="Proteomes" id="UP000015104"/>
    </source>
</evidence>
<dbReference type="SUPFAM" id="SSF46785">
    <property type="entry name" value="Winged helix' DNA-binding domain"/>
    <property type="match status" value="2"/>
</dbReference>
<sequence>MPDPVLSDYWQYNFPPFFTIQPNLETRKAQLEAWSSLILNHCKNNRIFKIDLKKALTEPPFQNASISRGLTLDGLITIFENMKEKGVADWSDKNKSSVFIYWNTPEAWANLIYHWVYNVGYINNVCTLYEIVSGDETVKEPFHGLDYEVLKKSLQVLEKQGKATIISLDDNGGVKFLG</sequence>
<comment type="similarity">
    <text evidence="2">Belongs to the VPS25 family.</text>
</comment>
<organism evidence="8 9">
    <name type="scientific">Tetranychus urticae</name>
    <name type="common">Two-spotted spider mite</name>
    <dbReference type="NCBI Taxonomy" id="32264"/>
    <lineage>
        <taxon>Eukaryota</taxon>
        <taxon>Metazoa</taxon>
        <taxon>Ecdysozoa</taxon>
        <taxon>Arthropoda</taxon>
        <taxon>Chelicerata</taxon>
        <taxon>Arachnida</taxon>
        <taxon>Acari</taxon>
        <taxon>Acariformes</taxon>
        <taxon>Trombidiformes</taxon>
        <taxon>Prostigmata</taxon>
        <taxon>Eleutherengona</taxon>
        <taxon>Raphignathae</taxon>
        <taxon>Tetranychoidea</taxon>
        <taxon>Tetranychidae</taxon>
        <taxon>Tetranychus</taxon>
    </lineage>
</organism>
<name>T1L0J5_TETUR</name>
<keyword evidence="5" id="KW-0963">Cytoplasm</keyword>
<dbReference type="STRING" id="32264.T1L0J5"/>
<dbReference type="GO" id="GO:0042803">
    <property type="term" value="F:protein homodimerization activity"/>
    <property type="evidence" value="ECO:0007669"/>
    <property type="project" value="TreeGrafter"/>
</dbReference>
<dbReference type="Gene3D" id="1.10.10.10">
    <property type="entry name" value="Winged helix-like DNA-binding domain superfamily/Winged helix DNA-binding domain"/>
    <property type="match status" value="1"/>
</dbReference>
<dbReference type="InterPro" id="IPR014041">
    <property type="entry name" value="ESCRT-II_cplx_Vps25-sub_N"/>
</dbReference>
<dbReference type="GO" id="GO:0043328">
    <property type="term" value="P:protein transport to vacuole involved in ubiquitin-dependent protein catabolic process via the multivesicular body sorting pathway"/>
    <property type="evidence" value="ECO:0007669"/>
    <property type="project" value="TreeGrafter"/>
</dbReference>
<evidence type="ECO:0000313" key="8">
    <source>
        <dbReference type="EnsemblMetazoa" id="tetur30g00940.1"/>
    </source>
</evidence>
<dbReference type="EMBL" id="CAEY01000867">
    <property type="status" value="NOT_ANNOTATED_CDS"/>
    <property type="molecule type" value="Genomic_DNA"/>
</dbReference>
<dbReference type="PANTHER" id="PTHR13149:SF0">
    <property type="entry name" value="VACUOLAR PROTEIN-SORTING-ASSOCIATED PROTEIN 25"/>
    <property type="match status" value="1"/>
</dbReference>
<evidence type="ECO:0000256" key="4">
    <source>
        <dbReference type="ARBA" id="ARBA00022448"/>
    </source>
</evidence>
<accession>T1L0J5</accession>
<reference evidence="8" key="2">
    <citation type="submission" date="2015-06" db="UniProtKB">
        <authorList>
            <consortium name="EnsemblMetazoa"/>
        </authorList>
    </citation>
    <scope>IDENTIFICATION</scope>
</reference>
<dbReference type="InterPro" id="IPR036388">
    <property type="entry name" value="WH-like_DNA-bd_sf"/>
</dbReference>
<keyword evidence="9" id="KW-1185">Reference proteome</keyword>
<evidence type="ECO:0000256" key="5">
    <source>
        <dbReference type="ARBA" id="ARBA00022490"/>
    </source>
</evidence>
<dbReference type="EnsemblMetazoa" id="tetur30g00940.1">
    <property type="protein sequence ID" value="tetur30g00940.1"/>
    <property type="gene ID" value="tetur30g00940"/>
</dbReference>
<dbReference type="Proteomes" id="UP000015104">
    <property type="component" value="Unassembled WGS sequence"/>
</dbReference>
<evidence type="ECO:0000256" key="1">
    <source>
        <dbReference type="ARBA" id="ARBA00004496"/>
    </source>
</evidence>
<evidence type="ECO:0000256" key="7">
    <source>
        <dbReference type="ARBA" id="ARBA00030094"/>
    </source>
</evidence>
<dbReference type="FunFam" id="1.10.10.570:FF:000003">
    <property type="entry name" value="Vacuolar protein-sorting-associated protein 25"/>
    <property type="match status" value="1"/>
</dbReference>
<keyword evidence="6" id="KW-0653">Protein transport</keyword>
<keyword evidence="4" id="KW-0813">Transport</keyword>
<dbReference type="eggNOG" id="KOG4068">
    <property type="taxonomic scope" value="Eukaryota"/>
</dbReference>
<gene>
    <name evidence="8" type="primary">107369143</name>
</gene>
<comment type="subcellular location">
    <subcellularLocation>
        <location evidence="1">Cytoplasm</location>
    </subcellularLocation>
</comment>
<dbReference type="Gene3D" id="1.10.10.570">
    <property type="entry name" value="Winged helix' DNA-binding domain. Chain C. Domain 1"/>
    <property type="match status" value="1"/>
</dbReference>
<dbReference type="OMA" id="TRCLIMW"/>
<proteinExistence type="inferred from homology"/>
<evidence type="ECO:0000256" key="2">
    <source>
        <dbReference type="ARBA" id="ARBA00009674"/>
    </source>
</evidence>
<dbReference type="InterPro" id="IPR036390">
    <property type="entry name" value="WH_DNA-bd_sf"/>
</dbReference>
<evidence type="ECO:0000256" key="6">
    <source>
        <dbReference type="ARBA" id="ARBA00022927"/>
    </source>
</evidence>
<dbReference type="GO" id="GO:0000814">
    <property type="term" value="C:ESCRT II complex"/>
    <property type="evidence" value="ECO:0007669"/>
    <property type="project" value="InterPro"/>
</dbReference>
<evidence type="ECO:0000256" key="3">
    <source>
        <dbReference type="ARBA" id="ARBA00017934"/>
    </source>
</evidence>
<dbReference type="FunFam" id="1.10.10.10:FF:000141">
    <property type="entry name" value="vacuolar protein-sorting-associated protein 25"/>
    <property type="match status" value="1"/>
</dbReference>
<dbReference type="Pfam" id="PF05871">
    <property type="entry name" value="ESCRT-II"/>
    <property type="match status" value="1"/>
</dbReference>
<dbReference type="GO" id="GO:0005198">
    <property type="term" value="F:structural molecule activity"/>
    <property type="evidence" value="ECO:0007669"/>
    <property type="project" value="TreeGrafter"/>
</dbReference>
<dbReference type="PANTHER" id="PTHR13149">
    <property type="entry name" value="VACUOLAR PROTEIN SORTING-ASSOCIATED PROTEIN VPS25"/>
    <property type="match status" value="1"/>
</dbReference>
<protein>
    <recommendedName>
        <fullName evidence="3">Vacuolar protein-sorting-associated protein 25</fullName>
    </recommendedName>
    <alternativeName>
        <fullName evidence="7">ESCRT-II complex subunit VPS25</fullName>
    </alternativeName>
</protein>
<reference evidence="9" key="1">
    <citation type="submission" date="2011-08" db="EMBL/GenBank/DDBJ databases">
        <authorList>
            <person name="Rombauts S."/>
        </authorList>
    </citation>
    <scope>NUCLEOTIDE SEQUENCE</scope>
    <source>
        <strain evidence="9">London</strain>
    </source>
</reference>
<dbReference type="InterPro" id="IPR008570">
    <property type="entry name" value="ESCRT-II_cplx_Vps25-sub"/>
</dbReference>
<dbReference type="KEGG" id="tut:107369143"/>
<dbReference type="HOGENOM" id="CLU_087657_0_1_1"/>
<dbReference type="OrthoDB" id="245150at2759"/>
<dbReference type="GO" id="GO:0016236">
    <property type="term" value="P:macroautophagy"/>
    <property type="evidence" value="ECO:0007669"/>
    <property type="project" value="UniProtKB-ARBA"/>
</dbReference>
<dbReference type="AlphaFoldDB" id="T1L0J5"/>